<evidence type="ECO:0000313" key="10">
    <source>
        <dbReference type="Proteomes" id="UP000016935"/>
    </source>
</evidence>
<dbReference type="EMBL" id="KB908481">
    <property type="protein sequence ID" value="EOA91934.1"/>
    <property type="molecule type" value="Genomic_DNA"/>
</dbReference>
<dbReference type="HOGENOM" id="CLU_007784_1_1_1"/>
<dbReference type="GO" id="GO:0000981">
    <property type="term" value="F:DNA-binding transcription factor activity, RNA polymerase II-specific"/>
    <property type="evidence" value="ECO:0007669"/>
    <property type="project" value="InterPro"/>
</dbReference>
<name>R0KSI2_EXST2</name>
<sequence>MTTDLPQPPPCQDEGLEDFRDFVNFIDGVGLSAQWTPEYDFDWMRLGEHHQEPRRPSREPEASQSPGPDDIGTPFSTWLPSAPADDQVNLKSHADGDADNQRTRNGTYNVTEDHRNFLVSVLGSFPAPITNFEIPSRHTLTRYITAFFGGFHSHFPFIHNPTYSPSCSPLELTLAMCAAGAQYCFERRSAERLFNVSKAMVFERLRQEESHFSPQTLALVVSTINSPETPPTPRCSGPWAPLDMIKTLLILVGFATWERVGLLQQSFALRGLLIQVLRDVGFEEEETRLNGSTSRSAMWDNWAQCESSRRTKLVSFCYINVHSVAYNSNPMLWSSELHLRLPCCTPEWQASSAAQWMALQRDGREEQMGFQQALSILLQSSTNEEQVHPIPSPIGNYILLHAILQRIQIVRELSLPAASPATISVTEMRVIGRALRAWTSLWQQTPESMLDPNNESGPIPFTSSALLVVAYVRLSLNIGPHRHLASRDTDLIAAGLTQLPDIERNDNLLSALLYSTHALSIPVRLGIDRVARSQAFFWSVQHAISSFECAIFLGKWLCSIPKPFREEMLSRSERHILHWVRCIIKEAYAVIDFEDVEESDHGLILPSEPYAVGLAVLKIWTRFFCGNTQWDFVVNLGLSLEKFLRTLV</sequence>
<evidence type="ECO:0000256" key="7">
    <source>
        <dbReference type="SAM" id="MobiDB-lite"/>
    </source>
</evidence>
<keyword evidence="4" id="KW-0863">Zinc-finger</keyword>
<dbReference type="GO" id="GO:0005634">
    <property type="term" value="C:nucleus"/>
    <property type="evidence" value="ECO:0007669"/>
    <property type="project" value="UniProtKB-SubCell"/>
</dbReference>
<evidence type="ECO:0000256" key="3">
    <source>
        <dbReference type="ARBA" id="ARBA00022737"/>
    </source>
</evidence>
<keyword evidence="2" id="KW-0479">Metal-binding</keyword>
<keyword evidence="6" id="KW-0539">Nucleus</keyword>
<evidence type="ECO:0000313" key="9">
    <source>
        <dbReference type="EMBL" id="EOA91934.1"/>
    </source>
</evidence>
<evidence type="ECO:0000256" key="4">
    <source>
        <dbReference type="ARBA" id="ARBA00022771"/>
    </source>
</evidence>
<dbReference type="GO" id="GO:0000978">
    <property type="term" value="F:RNA polymerase II cis-regulatory region sequence-specific DNA binding"/>
    <property type="evidence" value="ECO:0007669"/>
    <property type="project" value="InterPro"/>
</dbReference>
<evidence type="ECO:0000256" key="5">
    <source>
        <dbReference type="ARBA" id="ARBA00022833"/>
    </source>
</evidence>
<evidence type="ECO:0000256" key="2">
    <source>
        <dbReference type="ARBA" id="ARBA00022723"/>
    </source>
</evidence>
<feature type="region of interest" description="Disordered" evidence="7">
    <location>
        <begin position="50"/>
        <end position="109"/>
    </location>
</feature>
<evidence type="ECO:0000256" key="6">
    <source>
        <dbReference type="ARBA" id="ARBA00023242"/>
    </source>
</evidence>
<organism evidence="9 10">
    <name type="scientific">Exserohilum turcicum (strain 28A)</name>
    <name type="common">Northern leaf blight fungus</name>
    <name type="synonym">Setosphaeria turcica</name>
    <dbReference type="NCBI Taxonomy" id="671987"/>
    <lineage>
        <taxon>Eukaryota</taxon>
        <taxon>Fungi</taxon>
        <taxon>Dikarya</taxon>
        <taxon>Ascomycota</taxon>
        <taxon>Pezizomycotina</taxon>
        <taxon>Dothideomycetes</taxon>
        <taxon>Pleosporomycetidae</taxon>
        <taxon>Pleosporales</taxon>
        <taxon>Pleosporineae</taxon>
        <taxon>Pleosporaceae</taxon>
        <taxon>Exserohilum</taxon>
    </lineage>
</organism>
<keyword evidence="3" id="KW-0677">Repeat</keyword>
<dbReference type="eggNOG" id="ENOG502RR2G">
    <property type="taxonomic scope" value="Eukaryota"/>
</dbReference>
<dbReference type="GO" id="GO:0000785">
    <property type="term" value="C:chromatin"/>
    <property type="evidence" value="ECO:0007669"/>
    <property type="project" value="TreeGrafter"/>
</dbReference>
<gene>
    <name evidence="9" type="ORF">SETTUDRAFT_170678</name>
</gene>
<dbReference type="CDD" id="cd12148">
    <property type="entry name" value="fungal_TF_MHR"/>
    <property type="match status" value="1"/>
</dbReference>
<accession>R0KSI2</accession>
<dbReference type="GO" id="GO:0008270">
    <property type="term" value="F:zinc ion binding"/>
    <property type="evidence" value="ECO:0007669"/>
    <property type="project" value="UniProtKB-KW"/>
</dbReference>
<dbReference type="Pfam" id="PF04082">
    <property type="entry name" value="Fungal_trans"/>
    <property type="match status" value="1"/>
</dbReference>
<dbReference type="RefSeq" id="XP_008020938.1">
    <property type="nucleotide sequence ID" value="XM_008022747.1"/>
</dbReference>
<dbReference type="Proteomes" id="UP000016935">
    <property type="component" value="Unassembled WGS sequence"/>
</dbReference>
<keyword evidence="10" id="KW-1185">Reference proteome</keyword>
<dbReference type="PANTHER" id="PTHR40626">
    <property type="entry name" value="MIP31509P"/>
    <property type="match status" value="1"/>
</dbReference>
<evidence type="ECO:0000256" key="1">
    <source>
        <dbReference type="ARBA" id="ARBA00004123"/>
    </source>
</evidence>
<dbReference type="OrthoDB" id="654211at2759"/>
<feature type="compositionally biased region" description="Basic and acidic residues" evidence="7">
    <location>
        <begin position="92"/>
        <end position="102"/>
    </location>
</feature>
<dbReference type="GO" id="GO:0006351">
    <property type="term" value="P:DNA-templated transcription"/>
    <property type="evidence" value="ECO:0007669"/>
    <property type="project" value="InterPro"/>
</dbReference>
<keyword evidence="5" id="KW-0862">Zinc</keyword>
<evidence type="ECO:0000259" key="8">
    <source>
        <dbReference type="Pfam" id="PF04082"/>
    </source>
</evidence>
<feature type="compositionally biased region" description="Basic and acidic residues" evidence="7">
    <location>
        <begin position="50"/>
        <end position="61"/>
    </location>
</feature>
<feature type="domain" description="Xylanolytic transcriptional activator regulatory" evidence="8">
    <location>
        <begin position="145"/>
        <end position="399"/>
    </location>
</feature>
<comment type="subcellular location">
    <subcellularLocation>
        <location evidence="1">Nucleus</location>
    </subcellularLocation>
</comment>
<dbReference type="InterPro" id="IPR051059">
    <property type="entry name" value="VerF-like"/>
</dbReference>
<dbReference type="InterPro" id="IPR007219">
    <property type="entry name" value="XnlR_reg_dom"/>
</dbReference>
<dbReference type="GeneID" id="19401056"/>
<dbReference type="PANTHER" id="PTHR40626:SF10">
    <property type="entry name" value="C2H2-TYPE DOMAIN-CONTAINING PROTEIN"/>
    <property type="match status" value="1"/>
</dbReference>
<protein>
    <recommendedName>
        <fullName evidence="8">Xylanolytic transcriptional activator regulatory domain-containing protein</fullName>
    </recommendedName>
</protein>
<proteinExistence type="predicted"/>
<reference evidence="9 10" key="1">
    <citation type="journal article" date="2012" name="PLoS Pathog.">
        <title>Diverse lifestyles and strategies of plant pathogenesis encoded in the genomes of eighteen Dothideomycetes fungi.</title>
        <authorList>
            <person name="Ohm R.A."/>
            <person name="Feau N."/>
            <person name="Henrissat B."/>
            <person name="Schoch C.L."/>
            <person name="Horwitz B.A."/>
            <person name="Barry K.W."/>
            <person name="Condon B.J."/>
            <person name="Copeland A.C."/>
            <person name="Dhillon B."/>
            <person name="Glaser F."/>
            <person name="Hesse C.N."/>
            <person name="Kosti I."/>
            <person name="LaButti K."/>
            <person name="Lindquist E.A."/>
            <person name="Lucas S."/>
            <person name="Salamov A.A."/>
            <person name="Bradshaw R.E."/>
            <person name="Ciuffetti L."/>
            <person name="Hamelin R.C."/>
            <person name="Kema G.H.J."/>
            <person name="Lawrence C."/>
            <person name="Scott J.A."/>
            <person name="Spatafora J.W."/>
            <person name="Turgeon B.G."/>
            <person name="de Wit P.J.G.M."/>
            <person name="Zhong S."/>
            <person name="Goodwin S.B."/>
            <person name="Grigoriev I.V."/>
        </authorList>
    </citation>
    <scope>NUCLEOTIDE SEQUENCE [LARGE SCALE GENOMIC DNA]</scope>
    <source>
        <strain evidence="10">28A</strain>
    </source>
</reference>
<dbReference type="AlphaFoldDB" id="R0KSI2"/>
<dbReference type="STRING" id="671987.R0KSI2"/>
<reference evidence="9 10" key="2">
    <citation type="journal article" date="2013" name="PLoS Genet.">
        <title>Comparative genome structure, secondary metabolite, and effector coding capacity across Cochliobolus pathogens.</title>
        <authorList>
            <person name="Condon B.J."/>
            <person name="Leng Y."/>
            <person name="Wu D."/>
            <person name="Bushley K.E."/>
            <person name="Ohm R.A."/>
            <person name="Otillar R."/>
            <person name="Martin J."/>
            <person name="Schackwitz W."/>
            <person name="Grimwood J."/>
            <person name="MohdZainudin N."/>
            <person name="Xue C."/>
            <person name="Wang R."/>
            <person name="Manning V.A."/>
            <person name="Dhillon B."/>
            <person name="Tu Z.J."/>
            <person name="Steffenson B.J."/>
            <person name="Salamov A."/>
            <person name="Sun H."/>
            <person name="Lowry S."/>
            <person name="LaButti K."/>
            <person name="Han J."/>
            <person name="Copeland A."/>
            <person name="Lindquist E."/>
            <person name="Barry K."/>
            <person name="Schmutz J."/>
            <person name="Baker S.E."/>
            <person name="Ciuffetti L.M."/>
            <person name="Grigoriev I.V."/>
            <person name="Zhong S."/>
            <person name="Turgeon B.G."/>
        </authorList>
    </citation>
    <scope>NUCLEOTIDE SEQUENCE [LARGE SCALE GENOMIC DNA]</scope>
    <source>
        <strain evidence="10">28A</strain>
    </source>
</reference>